<dbReference type="SUPFAM" id="SSF52540">
    <property type="entry name" value="P-loop containing nucleoside triphosphate hydrolases"/>
    <property type="match status" value="1"/>
</dbReference>
<dbReference type="FunFam" id="1.20.58.530:FF:000001">
    <property type="entry name" value="Myosin heavy chain"/>
    <property type="match status" value="1"/>
</dbReference>
<keyword evidence="8 17" id="KW-0547">Nucleotide-binding</keyword>
<evidence type="ECO:0000256" key="1">
    <source>
        <dbReference type="ARBA" id="ARBA00004434"/>
    </source>
</evidence>
<dbReference type="FunFam" id="2.30.30.360:FF:000001">
    <property type="entry name" value="Myosin heavy chain"/>
    <property type="match status" value="1"/>
</dbReference>
<dbReference type="InterPro" id="IPR002928">
    <property type="entry name" value="Myosin_tail"/>
</dbReference>
<dbReference type="PANTHER" id="PTHR45615:SF27">
    <property type="entry name" value="MYOSIN HEAVY CHAIN, MUSCLE"/>
    <property type="match status" value="1"/>
</dbReference>
<feature type="compositionally biased region" description="Basic and acidic residues" evidence="19">
    <location>
        <begin position="71"/>
        <end position="84"/>
    </location>
</feature>
<proteinExistence type="inferred from homology"/>
<dbReference type="FunFam" id="1.20.5.340:FF:000013">
    <property type="entry name" value="Myosin heavy chain"/>
    <property type="match status" value="1"/>
</dbReference>
<dbReference type="FunFam" id="1.20.5.370:FF:000007">
    <property type="entry name" value="Myosin heavy chain"/>
    <property type="match status" value="1"/>
</dbReference>
<dbReference type="FunFam" id="1.20.5.370:FF:000001">
    <property type="entry name" value="Myosin heavy chain"/>
    <property type="match status" value="1"/>
</dbReference>
<feature type="domain" description="Myosin N-terminal SH3-like" evidence="22">
    <location>
        <begin position="418"/>
        <end position="501"/>
    </location>
</feature>
<dbReference type="InterPro" id="IPR036249">
    <property type="entry name" value="Thioredoxin-like_sf"/>
</dbReference>
<comment type="similarity">
    <text evidence="3 17">Belongs to the TRAFAC class myosin-kinesin ATPase superfamily. Myosin family.</text>
</comment>
<keyword evidence="16" id="KW-1015">Disulfide bond</keyword>
<dbReference type="InterPro" id="IPR001609">
    <property type="entry name" value="Myosin_head_motor_dom-like"/>
</dbReference>
<keyword evidence="6" id="KW-0488">Methylation</keyword>
<feature type="coiled-coil region" evidence="18">
    <location>
        <begin position="1271"/>
        <end position="1578"/>
    </location>
</feature>
<keyword evidence="9 17" id="KW-0067">ATP-binding</keyword>
<evidence type="ECO:0000256" key="19">
    <source>
        <dbReference type="SAM" id="MobiDB-lite"/>
    </source>
</evidence>
<sequence length="2366" mass="270531">MLTTDPRTALVAVCVISLLLSSRCVKPLPGVSGSSGSVQGPEHGPVRLVSPAGPRSRSSFTGKRRPVHAQRVTERSGTEERAVARAESPLLPDEELIRFAADRKTYRLDSRSTDITDITDITDVLRPIFVCGEKVNVSRWQTCRKTQWLNEQCPKTFSTKPPPPPSGAEPKKSGPVTWKSLAITFAIGGTLLGAMKYFKKEKEELIEKERNRSIGRPALGGPFSLTDHNNKPAKSEDFLGQWVLLYFGFTHCPDICPDEIEKMIEVVDEIDKIKSLPNLTPLLITIDPDRDTPEALAVYVKEFSPKLIGLTGTTAEVEQVSRAYRVYYSQGPKDEDNDYIVDHTIIMYLVGPDGEFVEYFGQNKRSAEISGSIAGYMRKYKKEKPKMSDAEMEIFGVAAPYLRKSERERIAAQNAVFDAKTAVFVPDPKQEYVKGKIRSQDGSNVTVETQDGKVGAEVSEGPHPLVRPLSSVCRFPLISGLFASARQVVTVDLDDVRPMNPPKFDKLEDMALLTHLHEPAVLFNLKERYAAWMIYTYSGLFCVTVNPYKWLPVYNPEVVAGYRGKKRQEAPPHIFSISDNAYQYMLTDRENQSILITGESGAGKTVNTKRVIQYFATIASFGDSSKKEQVAGKMQGTLEDQIIQANPLLEAFGNAKTVRNDNSSRFGKFIRIHFGTKGKLASADIETYLLEKSRVTFQLPAERSYHIFYQIMSNKKPDLIEMMLITNNPYDYPFISQGEITVLSIDDTEELMATDSAIDILGFNAEEKLGIYKLTGAVMHNGNMKFKQKQREEQAEPDGTEVADKVAYLMGLNSADLLKALCYPRVKVGNEYVTKGQTPQQVNNAMGALSKAVYEKLFLWMVTRINQQLDTKLPRQHFIGVLDIAGFEIFEMNSLEQLCINFTNEKLQQFFNHHMFVLEQEEYKKEGIAWEFIDFGMDLAACIELIEKPMGIFSILEEECMFPKATDASFKNKLYDQHLGKSGILQKPKPSKGKAEAHFSLMHYAGTVDYNISGWLEKNKDPLSDNVVQLYQKASLKLLSQLFATYATADGRLTSFISQDGSKKSYKRKGSSFQTVSALFRENLNKLMANLRSTHPHFVRCIIPNETKTPGSMDHHLVLHQLRCNGVLEGIRICRKGFPSRILYGDFRQRYRILNASAIPEGQFIDSKKASEKLLSSIDVDHGQYRFGYTKVFFKAGLLGLLEEMRDERLAVLMTRIQAAARGYVTRLRLKEMSKKRESIFVVQYNIRSFMNVKNWPWMRLFFKIKPLLRSAEAEKEMQNMKEAFARLKEELAKSEARRKELEEKTVALVQEKNDLHLQIQADSENLCNAEERCEGLIKSKIQLEAKLKEVSERLEDEEEMNGELTAKKRKLEDESSELKKDIDDLEVTLAKVEKEKHATENKVKNLTEELATQDENIGKVTKEKRALQEAHQQALDDLQAEEDKVNSLTKAKSKLEQQVDDLEGSLEQEKKIRMDLERAKRKLEGDLKLTQESLMDLENDKQQSEEKMKKKEFENNQLLSNIADEQAINNQLQKKMKELQARIEELEEEVEAERAVRAKIEKQRSDLTREIEEISERLEESGGATAVQIEMNKKREAEFLKLRRDLDEYTLHHEATTAALRKKQADGMAELGDQIDNLQRIKQKLEKEKSEFKMEIDDLSSNMESVAKAKVSLEKMCRSLEDQLMELKNKNDENMRQMADLNNQRARFQTENAEFSRQMEERESLISQLTRGKQGSTTHIDELKRLNEEESKAKNALAHSLQSARHDCDLLREQYEEEQEAKAELQRALSKANAEVAVWRNKYETDAIQRTEELEEAKKKLAQRLQEAEDQIEAGNSKCASLEKTKQRLQNEMEDLMVDVQRSNSLAATLDKKQRNFDKILAEWKQKFEESQAELEGAQKESRSLSTELFKLKNSYEEALDHLETMKRENKNLQQEISDMTEQLGEGGKTIHELEKFRKQVETEKYDMQTALEEAEASLEQEETKILRAQLDLNQVKSEVDRKVAEKDEEIDQLKKSNQRVMESIQATLDAEVRSRNDALRVKKKMEGDLNEMEIQLSHANRQAAESQKQLRNVQVQLKDAQIHLDDSIRGLDDMKEQCAMMERRTSLMQAEIEELRAVVEQTERSRKMAEQELVDVSERAGLLHSQNTSLLNTKKKLDADVTQLHGEIEEAVQEARNAEEKAKKAITDAAMMAEELRKEQDTSAHLERMKKNLEVTVKDLQHRLDEAENLAMKGGKKQLQKLETRVRELESELESEQKRGIEAIKGVRKYERKVKELTYQTEEDKKNNIRLQDLVDKLQIKMKAYKRHAEEAEEQSNMHMAKFRKAQHDLEEAEERADLAESLANKMRAKSREIGAKVQEGQGE</sequence>
<dbReference type="Pfam" id="PF01576">
    <property type="entry name" value="Myosin_tail_1"/>
    <property type="match status" value="1"/>
</dbReference>
<organism evidence="23 24">
    <name type="scientific">Scophthalmus maximus</name>
    <name type="common">Turbot</name>
    <name type="synonym">Psetta maxima</name>
    <dbReference type="NCBI Taxonomy" id="52904"/>
    <lineage>
        <taxon>Eukaryota</taxon>
        <taxon>Metazoa</taxon>
        <taxon>Chordata</taxon>
        <taxon>Craniata</taxon>
        <taxon>Vertebrata</taxon>
        <taxon>Euteleostomi</taxon>
        <taxon>Actinopterygii</taxon>
        <taxon>Neopterygii</taxon>
        <taxon>Teleostei</taxon>
        <taxon>Neoteleostei</taxon>
        <taxon>Acanthomorphata</taxon>
        <taxon>Carangaria</taxon>
        <taxon>Pleuronectiformes</taxon>
        <taxon>Pleuronectoidei</taxon>
        <taxon>Scophthalmidae</taxon>
        <taxon>Scophthalmus</taxon>
    </lineage>
</organism>
<dbReference type="Gene3D" id="3.40.30.10">
    <property type="entry name" value="Glutaredoxin"/>
    <property type="match status" value="1"/>
</dbReference>
<reference evidence="23 24" key="1">
    <citation type="submission" date="2019-06" db="EMBL/GenBank/DDBJ databases">
        <title>Draft genomes of female and male turbot (Scophthalmus maximus).</title>
        <authorList>
            <person name="Xu H."/>
            <person name="Xu X.-W."/>
            <person name="Shao C."/>
            <person name="Chen S."/>
        </authorList>
    </citation>
    <scope>NUCLEOTIDE SEQUENCE [LARGE SCALE GENOMIC DNA]</scope>
    <source>
        <strain evidence="23">Ysfricsl-2016a</strain>
        <tissue evidence="23">Blood</tissue>
    </source>
</reference>
<keyword evidence="10 18" id="KW-0175">Coiled coil</keyword>
<dbReference type="FunFam" id="1.20.5.340:FF:000003">
    <property type="entry name" value="Myosin heavy chain"/>
    <property type="match status" value="1"/>
</dbReference>
<dbReference type="GO" id="GO:0032982">
    <property type="term" value="C:myosin filament"/>
    <property type="evidence" value="ECO:0007669"/>
    <property type="project" value="UniProtKB-KW"/>
</dbReference>
<dbReference type="FunFam" id="1.10.10.820:FF:000001">
    <property type="entry name" value="Myosin heavy chain"/>
    <property type="match status" value="1"/>
</dbReference>
<dbReference type="Gene3D" id="1.20.5.370">
    <property type="match status" value="4"/>
</dbReference>
<evidence type="ECO:0000256" key="20">
    <source>
        <dbReference type="SAM" id="SignalP"/>
    </source>
</evidence>
<evidence type="ECO:0000256" key="11">
    <source>
        <dbReference type="ARBA" id="ARBA00023123"/>
    </source>
</evidence>
<accession>A0A6A4SQG3</accession>
<evidence type="ECO:0000256" key="12">
    <source>
        <dbReference type="ARBA" id="ARBA00023175"/>
    </source>
</evidence>
<dbReference type="GO" id="GO:0008535">
    <property type="term" value="P:respiratory chain complex IV assembly"/>
    <property type="evidence" value="ECO:0007669"/>
    <property type="project" value="UniProtKB-ARBA"/>
</dbReference>
<dbReference type="Pfam" id="PF02630">
    <property type="entry name" value="SCO1-SenC"/>
    <property type="match status" value="1"/>
</dbReference>
<feature type="chain" id="PRO_5025327998" evidence="20">
    <location>
        <begin position="25"/>
        <end position="2366"/>
    </location>
</feature>
<feature type="region of interest" description="Actin-binding" evidence="17">
    <location>
        <begin position="1084"/>
        <end position="1106"/>
    </location>
</feature>
<evidence type="ECO:0000313" key="24">
    <source>
        <dbReference type="Proteomes" id="UP000438429"/>
    </source>
</evidence>
<comment type="similarity">
    <text evidence="4">Belongs to the SCO1/2 family.</text>
</comment>
<evidence type="ECO:0000256" key="10">
    <source>
        <dbReference type="ARBA" id="ARBA00023054"/>
    </source>
</evidence>
<evidence type="ECO:0000256" key="13">
    <source>
        <dbReference type="ARBA" id="ARBA00023179"/>
    </source>
</evidence>
<evidence type="ECO:0000259" key="22">
    <source>
        <dbReference type="PROSITE" id="PS51844"/>
    </source>
</evidence>
<evidence type="ECO:0000256" key="8">
    <source>
        <dbReference type="ARBA" id="ARBA00022741"/>
    </source>
</evidence>
<keyword evidence="20" id="KW-0732">Signal</keyword>
<name>A0A6A4SQG3_SCOMX</name>
<dbReference type="Gene3D" id="1.20.5.4820">
    <property type="match status" value="1"/>
</dbReference>
<dbReference type="InterPro" id="IPR008989">
    <property type="entry name" value="Myosin_S1_N"/>
</dbReference>
<evidence type="ECO:0000256" key="16">
    <source>
        <dbReference type="PIRSR" id="PIRSR603782-2"/>
    </source>
</evidence>
<dbReference type="GO" id="GO:0005524">
    <property type="term" value="F:ATP binding"/>
    <property type="evidence" value="ECO:0007669"/>
    <property type="project" value="UniProtKB-UniRule"/>
</dbReference>
<dbReference type="GO" id="GO:0005743">
    <property type="term" value="C:mitochondrial inner membrane"/>
    <property type="evidence" value="ECO:0007669"/>
    <property type="project" value="UniProtKB-SubCell"/>
</dbReference>
<keyword evidence="14 17" id="KW-0009">Actin-binding</keyword>
<keyword evidence="13" id="KW-0514">Muscle protein</keyword>
<dbReference type="FunFam" id="1.20.5.370:FF:000002">
    <property type="entry name" value="Myosin heavy chain"/>
    <property type="match status" value="1"/>
</dbReference>
<dbReference type="InterPro" id="IPR004009">
    <property type="entry name" value="SH3_Myosin"/>
</dbReference>
<comment type="subcellular location">
    <subcellularLocation>
        <location evidence="2">Cytoplasm</location>
        <location evidence="2">Myofibril</location>
    </subcellularLocation>
    <subcellularLocation>
        <location evidence="1">Mitochondrion inner membrane</location>
        <topology evidence="1">Single-pass membrane protein</topology>
    </subcellularLocation>
</comment>
<feature type="region of interest" description="Disordered" evidence="19">
    <location>
        <begin position="31"/>
        <end position="87"/>
    </location>
</feature>
<dbReference type="PRINTS" id="PR00193">
    <property type="entry name" value="MYOSINHEAVY"/>
</dbReference>
<protein>
    <submittedName>
        <fullName evidence="23">Uncharacterized protein</fullName>
    </submittedName>
</protein>
<dbReference type="GO" id="GO:0046872">
    <property type="term" value="F:metal ion binding"/>
    <property type="evidence" value="ECO:0007669"/>
    <property type="project" value="UniProtKB-KW"/>
</dbReference>
<evidence type="ECO:0000256" key="18">
    <source>
        <dbReference type="SAM" id="Coils"/>
    </source>
</evidence>
<keyword evidence="15" id="KW-0479">Metal-binding</keyword>
<feature type="region of interest" description="Disordered" evidence="19">
    <location>
        <begin position="153"/>
        <end position="174"/>
    </location>
</feature>
<evidence type="ECO:0000256" key="14">
    <source>
        <dbReference type="ARBA" id="ARBA00023203"/>
    </source>
</evidence>
<feature type="compositionally biased region" description="Low complexity" evidence="19">
    <location>
        <begin position="31"/>
        <end position="40"/>
    </location>
</feature>
<dbReference type="Gene3D" id="1.20.5.340">
    <property type="match status" value="5"/>
</dbReference>
<dbReference type="GO" id="GO:0051015">
    <property type="term" value="F:actin filament binding"/>
    <property type="evidence" value="ECO:0007669"/>
    <property type="project" value="InterPro"/>
</dbReference>
<dbReference type="InterPro" id="IPR003782">
    <property type="entry name" value="SCO1/SenC"/>
</dbReference>
<evidence type="ECO:0000256" key="17">
    <source>
        <dbReference type="PROSITE-ProRule" id="PRU00782"/>
    </source>
</evidence>
<dbReference type="GO" id="GO:0030016">
    <property type="term" value="C:myofibril"/>
    <property type="evidence" value="ECO:0007669"/>
    <property type="project" value="UniProtKB-SubCell"/>
</dbReference>
<dbReference type="FunFam" id="1.20.120.720:FF:000001">
    <property type="entry name" value="Myosin heavy chain, muscle"/>
    <property type="match status" value="1"/>
</dbReference>
<dbReference type="GO" id="GO:0000146">
    <property type="term" value="F:microfilament motor activity"/>
    <property type="evidence" value="ECO:0007669"/>
    <property type="project" value="TreeGrafter"/>
</dbReference>
<feature type="signal peptide" evidence="20">
    <location>
        <begin position="1"/>
        <end position="24"/>
    </location>
</feature>
<keyword evidence="7" id="KW-0963">Cytoplasm</keyword>
<dbReference type="FunFam" id="1.20.5.340:FF:000006">
    <property type="entry name" value="Myosin heavy chain"/>
    <property type="match status" value="1"/>
</dbReference>
<keyword evidence="11 17" id="KW-0518">Myosin</keyword>
<dbReference type="PANTHER" id="PTHR45615">
    <property type="entry name" value="MYOSIN HEAVY CHAIN, NON-MUSCLE"/>
    <property type="match status" value="1"/>
</dbReference>
<dbReference type="FunFam" id="1.20.5.340:FF:000002">
    <property type="entry name" value="Myosin heavy chain"/>
    <property type="match status" value="1"/>
</dbReference>
<dbReference type="FunFam" id="1.20.5.340:FF:000004">
    <property type="entry name" value="Myosin heavy chain"/>
    <property type="match status" value="1"/>
</dbReference>
<dbReference type="SMART" id="SM00242">
    <property type="entry name" value="MYSc"/>
    <property type="match status" value="1"/>
</dbReference>
<dbReference type="FunFam" id="3.40.850.10:FF:000024">
    <property type="entry name" value="Myosin heavy chain, isoform J"/>
    <property type="match status" value="1"/>
</dbReference>
<gene>
    <name evidence="23" type="ORF">F2P81_015541</name>
</gene>
<evidence type="ECO:0000259" key="21">
    <source>
        <dbReference type="PROSITE" id="PS51456"/>
    </source>
</evidence>
<evidence type="ECO:0000256" key="5">
    <source>
        <dbReference type="ARBA" id="ARBA00022433"/>
    </source>
</evidence>
<dbReference type="InterPro" id="IPR027417">
    <property type="entry name" value="P-loop_NTPase"/>
</dbReference>
<evidence type="ECO:0000256" key="15">
    <source>
        <dbReference type="PIRSR" id="PIRSR603782-1"/>
    </source>
</evidence>
<feature type="binding site" evidence="17">
    <location>
        <begin position="598"/>
        <end position="605"/>
    </location>
    <ligand>
        <name>ATP</name>
        <dbReference type="ChEBI" id="CHEBI:30616"/>
    </ligand>
</feature>
<evidence type="ECO:0000256" key="6">
    <source>
        <dbReference type="ARBA" id="ARBA00022481"/>
    </source>
</evidence>
<dbReference type="SUPFAM" id="SSF52833">
    <property type="entry name" value="Thioredoxin-like"/>
    <property type="match status" value="1"/>
</dbReference>
<feature type="binding site" evidence="15">
    <location>
        <position position="256"/>
    </location>
    <ligand>
        <name>Cu cation</name>
        <dbReference type="ChEBI" id="CHEBI:23378"/>
    </ligand>
</feature>
<dbReference type="Gene3D" id="2.30.30.360">
    <property type="entry name" value="Myosin S1 fragment, N-terminal"/>
    <property type="match status" value="1"/>
</dbReference>
<keyword evidence="5" id="KW-0787">Thick filament</keyword>
<dbReference type="Pfam" id="PF02736">
    <property type="entry name" value="Myosin_N"/>
    <property type="match status" value="1"/>
</dbReference>
<dbReference type="PROSITE" id="PS51456">
    <property type="entry name" value="MYOSIN_MOTOR"/>
    <property type="match status" value="1"/>
</dbReference>
<dbReference type="Gene3D" id="1.10.10.820">
    <property type="match status" value="1"/>
</dbReference>
<feature type="coiled-coil region" evidence="18">
    <location>
        <begin position="1629"/>
        <end position="1719"/>
    </location>
</feature>
<dbReference type="FunFam" id="3.40.30.10:FF:000013">
    <property type="entry name" value="Blast:Protein SCO1 homolog, mitochondrial"/>
    <property type="match status" value="1"/>
</dbReference>
<dbReference type="CDD" id="cd02968">
    <property type="entry name" value="SCO"/>
    <property type="match status" value="1"/>
</dbReference>
<feature type="coiled-coil region" evidence="18">
    <location>
        <begin position="1762"/>
        <end position="2352"/>
    </location>
</feature>
<keyword evidence="15" id="KW-0186">Copper</keyword>
<dbReference type="FunFam" id="1.20.5.370:FF:000003">
    <property type="entry name" value="Myosin heavy chain"/>
    <property type="match status" value="1"/>
</dbReference>
<evidence type="ECO:0000256" key="9">
    <source>
        <dbReference type="ARBA" id="ARBA00022840"/>
    </source>
</evidence>
<evidence type="ECO:0000256" key="3">
    <source>
        <dbReference type="ARBA" id="ARBA00008314"/>
    </source>
</evidence>
<feature type="binding site" evidence="15">
    <location>
        <position position="252"/>
    </location>
    <ligand>
        <name>Cu cation</name>
        <dbReference type="ChEBI" id="CHEBI:23378"/>
    </ligand>
</feature>
<evidence type="ECO:0000256" key="7">
    <source>
        <dbReference type="ARBA" id="ARBA00022490"/>
    </source>
</evidence>
<dbReference type="FunFam" id="1.20.5.370:FF:000008">
    <property type="entry name" value="Myosin heavy chain"/>
    <property type="match status" value="1"/>
</dbReference>
<dbReference type="Gene3D" id="1.20.58.530">
    <property type="match status" value="1"/>
</dbReference>
<dbReference type="Pfam" id="PF00063">
    <property type="entry name" value="Myosin_head"/>
    <property type="match status" value="1"/>
</dbReference>
<dbReference type="FunFam" id="1.20.5.4820:FF:000001">
    <property type="entry name" value="Myosin heavy chain"/>
    <property type="match status" value="1"/>
</dbReference>
<feature type="domain" description="Myosin motor" evidence="21">
    <location>
        <begin position="505"/>
        <end position="1207"/>
    </location>
</feature>
<dbReference type="InterPro" id="IPR036961">
    <property type="entry name" value="Kinesin_motor_dom_sf"/>
</dbReference>
<keyword evidence="12 17" id="KW-0505">Motor protein</keyword>
<dbReference type="PROSITE" id="PS50096">
    <property type="entry name" value="IQ"/>
    <property type="match status" value="1"/>
</dbReference>
<dbReference type="SUPFAM" id="SSF90257">
    <property type="entry name" value="Myosin rod fragments"/>
    <property type="match status" value="5"/>
</dbReference>
<dbReference type="InterPro" id="IPR014751">
    <property type="entry name" value="XRCC4-like_C"/>
</dbReference>
<comment type="caution">
    <text evidence="23">The sequence shown here is derived from an EMBL/GenBank/DDBJ whole genome shotgun (WGS) entry which is preliminary data.</text>
</comment>
<evidence type="ECO:0000256" key="2">
    <source>
        <dbReference type="ARBA" id="ARBA00004657"/>
    </source>
</evidence>
<dbReference type="Gene3D" id="3.40.850.10">
    <property type="entry name" value="Kinesin motor domain"/>
    <property type="match status" value="1"/>
</dbReference>
<dbReference type="GO" id="GO:0016460">
    <property type="term" value="C:myosin II complex"/>
    <property type="evidence" value="ECO:0007669"/>
    <property type="project" value="TreeGrafter"/>
</dbReference>
<feature type="disulfide bond" description="Redox-active" evidence="16">
    <location>
        <begin position="252"/>
        <end position="256"/>
    </location>
</feature>
<evidence type="ECO:0000256" key="4">
    <source>
        <dbReference type="ARBA" id="ARBA00010996"/>
    </source>
</evidence>
<feature type="binding site" evidence="15">
    <location>
        <position position="343"/>
    </location>
    <ligand>
        <name>Cu cation</name>
        <dbReference type="ChEBI" id="CHEBI:23378"/>
    </ligand>
</feature>
<dbReference type="Proteomes" id="UP000438429">
    <property type="component" value="Unassembled WGS sequence"/>
</dbReference>
<dbReference type="Gene3D" id="1.20.120.720">
    <property type="entry name" value="Myosin VI head, motor domain, U50 subdomain"/>
    <property type="match status" value="1"/>
</dbReference>
<dbReference type="PROSITE" id="PS51844">
    <property type="entry name" value="SH3_LIKE"/>
    <property type="match status" value="1"/>
</dbReference>
<dbReference type="SUPFAM" id="SSF50084">
    <property type="entry name" value="Myosin S1 fragment, N-terminal domain"/>
    <property type="match status" value="1"/>
</dbReference>
<dbReference type="EMBL" id="VEVO01000013">
    <property type="protein sequence ID" value="KAF0033251.1"/>
    <property type="molecule type" value="Genomic_DNA"/>
</dbReference>
<evidence type="ECO:0000313" key="23">
    <source>
        <dbReference type="EMBL" id="KAF0033251.1"/>
    </source>
</evidence>